<evidence type="ECO:0000313" key="1">
    <source>
        <dbReference type="EMBL" id="GAA0636449.1"/>
    </source>
</evidence>
<keyword evidence="2" id="KW-1185">Reference proteome</keyword>
<reference evidence="2" key="1">
    <citation type="journal article" date="2019" name="Int. J. Syst. Evol. Microbiol.">
        <title>The Global Catalogue of Microorganisms (GCM) 10K type strain sequencing project: providing services to taxonomists for standard genome sequencing and annotation.</title>
        <authorList>
            <consortium name="The Broad Institute Genomics Platform"/>
            <consortium name="The Broad Institute Genome Sequencing Center for Infectious Disease"/>
            <person name="Wu L."/>
            <person name="Ma J."/>
        </authorList>
    </citation>
    <scope>NUCLEOTIDE SEQUENCE [LARGE SCALE GENOMIC DNA]</scope>
    <source>
        <strain evidence="2">JCM 10367</strain>
    </source>
</reference>
<evidence type="ECO:0000313" key="2">
    <source>
        <dbReference type="Proteomes" id="UP001500724"/>
    </source>
</evidence>
<protein>
    <submittedName>
        <fullName evidence="1">Uncharacterized protein</fullName>
    </submittedName>
</protein>
<gene>
    <name evidence="1" type="ORF">GCM10009535_10890</name>
</gene>
<dbReference type="Proteomes" id="UP001500724">
    <property type="component" value="Unassembled WGS sequence"/>
</dbReference>
<dbReference type="RefSeq" id="WP_343998191.1">
    <property type="nucleotide sequence ID" value="NZ_BAAAGU010000008.1"/>
</dbReference>
<sequence length="95" mass="10689">MRFEPASEESCRPRCLPWSRADGKTAYVIADPERPGRVSRLADAAEDVQLEMADVLLGHARQLADEAGPQELRYLVAELTRSLSDILRIAQRVKR</sequence>
<organism evidence="1 2">
    <name type="scientific">Streptomyces thermocarboxydovorans</name>
    <dbReference type="NCBI Taxonomy" id="59298"/>
    <lineage>
        <taxon>Bacteria</taxon>
        <taxon>Bacillati</taxon>
        <taxon>Actinomycetota</taxon>
        <taxon>Actinomycetes</taxon>
        <taxon>Kitasatosporales</taxon>
        <taxon>Streptomycetaceae</taxon>
        <taxon>Streptomyces</taxon>
    </lineage>
</organism>
<comment type="caution">
    <text evidence="1">The sequence shown here is derived from an EMBL/GenBank/DDBJ whole genome shotgun (WGS) entry which is preliminary data.</text>
</comment>
<proteinExistence type="predicted"/>
<accession>A0ABP3SFC4</accession>
<name>A0ABP3SFC4_9ACTN</name>
<dbReference type="EMBL" id="BAAAGU010000008">
    <property type="protein sequence ID" value="GAA0636449.1"/>
    <property type="molecule type" value="Genomic_DNA"/>
</dbReference>